<protein>
    <submittedName>
        <fullName evidence="1">Uncharacterized protein</fullName>
    </submittedName>
</protein>
<dbReference type="AlphaFoldDB" id="A0A8W8MUM1"/>
<evidence type="ECO:0000313" key="1">
    <source>
        <dbReference type="EnsemblMetazoa" id="G35139.1:cds"/>
    </source>
</evidence>
<dbReference type="Proteomes" id="UP000005408">
    <property type="component" value="Unassembled WGS sequence"/>
</dbReference>
<organism evidence="1 2">
    <name type="scientific">Magallana gigas</name>
    <name type="common">Pacific oyster</name>
    <name type="synonym">Crassostrea gigas</name>
    <dbReference type="NCBI Taxonomy" id="29159"/>
    <lineage>
        <taxon>Eukaryota</taxon>
        <taxon>Metazoa</taxon>
        <taxon>Spiralia</taxon>
        <taxon>Lophotrochozoa</taxon>
        <taxon>Mollusca</taxon>
        <taxon>Bivalvia</taxon>
        <taxon>Autobranchia</taxon>
        <taxon>Pteriomorphia</taxon>
        <taxon>Ostreida</taxon>
        <taxon>Ostreoidea</taxon>
        <taxon>Ostreidae</taxon>
        <taxon>Magallana</taxon>
    </lineage>
</organism>
<sequence length="169" mass="19181">MEFSFQILLCSYVNWCSSCSNVKIETAVNVTTVDWSGCTDTRQYNMTVTNSDYVVLYRNSTTCCSGNLKILYNAESEDKSSKITRKSHLAEHLTSAEIHPSRDPPNIRDLSYAPKKYAIMVLDHYENTENVAEAFEMTETDGSRVLPTTNNYMDLQRTVEFSSLTISVQ</sequence>
<name>A0A8W8MUM1_MAGGI</name>
<dbReference type="EnsemblMetazoa" id="G35139.1">
    <property type="protein sequence ID" value="G35139.1:cds"/>
    <property type="gene ID" value="G35139"/>
</dbReference>
<accession>A0A8W8MUM1</accession>
<evidence type="ECO:0000313" key="2">
    <source>
        <dbReference type="Proteomes" id="UP000005408"/>
    </source>
</evidence>
<reference evidence="1" key="1">
    <citation type="submission" date="2022-08" db="UniProtKB">
        <authorList>
            <consortium name="EnsemblMetazoa"/>
        </authorList>
    </citation>
    <scope>IDENTIFICATION</scope>
    <source>
        <strain evidence="1">05x7-T-G4-1.051#20</strain>
    </source>
</reference>
<keyword evidence="2" id="KW-1185">Reference proteome</keyword>
<proteinExistence type="predicted"/>